<evidence type="ECO:0000256" key="6">
    <source>
        <dbReference type="RuleBase" id="RU003704"/>
    </source>
</evidence>
<evidence type="ECO:0000256" key="1">
    <source>
        <dbReference type="ARBA" id="ARBA00010688"/>
    </source>
</evidence>
<comment type="similarity">
    <text evidence="1 6">Belongs to the carbohydrate kinase PfkB family.</text>
</comment>
<keyword evidence="9" id="KW-1185">Reference proteome</keyword>
<dbReference type="PANTHER" id="PTHR43085:SF1">
    <property type="entry name" value="PSEUDOURIDINE KINASE-RELATED"/>
    <property type="match status" value="1"/>
</dbReference>
<keyword evidence="3" id="KW-0547">Nucleotide-binding</keyword>
<dbReference type="EMBL" id="CP042467">
    <property type="protein sequence ID" value="QED29477.1"/>
    <property type="molecule type" value="Genomic_DNA"/>
</dbReference>
<dbReference type="GO" id="GO:0005524">
    <property type="term" value="F:ATP binding"/>
    <property type="evidence" value="ECO:0007669"/>
    <property type="project" value="UniProtKB-KW"/>
</dbReference>
<evidence type="ECO:0000256" key="4">
    <source>
        <dbReference type="ARBA" id="ARBA00022777"/>
    </source>
</evidence>
<gene>
    <name evidence="8" type="ORF">FRD01_20010</name>
</gene>
<evidence type="ECO:0000259" key="7">
    <source>
        <dbReference type="Pfam" id="PF00294"/>
    </source>
</evidence>
<dbReference type="Gene3D" id="3.40.1190.20">
    <property type="match status" value="1"/>
</dbReference>
<dbReference type="InterPro" id="IPR029056">
    <property type="entry name" value="Ribokinase-like"/>
</dbReference>
<dbReference type="PRINTS" id="PR00990">
    <property type="entry name" value="RIBOKINASE"/>
</dbReference>
<keyword evidence="5" id="KW-0067">ATP-binding</keyword>
<sequence>MSKIEVLSYGEALVDFLPNKSGKLRSVDSFRRVSGGAPANMAIGIARLGRRVGLMGNVGADEFGHFLIEELQRQGVDTSGVHQTNLARTGITFVSLDEKGERSFLFFRAPSADMLFQVENIRVETIEACSIFIAGSNLLITPEIAHTTFSALNHAKRLEKFIIIDPNVRLHLWEDLDHARTIIHRLLTYADIVKLNDDEIEFLAPGADAKTLYETILRPAGVSALIATRAERGAEVFAQDAYFSVQAPDVKVVDTTGAGDGFVAGMVSGLVRFMAKDSPLSPERLRARVPEFGDSEWTRILNLGCWVGSRVCTQLGATSALPAHDEVPWHDLGFET</sequence>
<evidence type="ECO:0000256" key="5">
    <source>
        <dbReference type="ARBA" id="ARBA00022840"/>
    </source>
</evidence>
<dbReference type="AlphaFoldDB" id="A0A5B8XW94"/>
<name>A0A5B8XW94_9DELT</name>
<keyword evidence="2 6" id="KW-0808">Transferase</keyword>
<dbReference type="Pfam" id="PF00294">
    <property type="entry name" value="PfkB"/>
    <property type="match status" value="1"/>
</dbReference>
<proteinExistence type="inferred from homology"/>
<dbReference type="InterPro" id="IPR002173">
    <property type="entry name" value="Carboh/pur_kinase_PfkB_CS"/>
</dbReference>
<evidence type="ECO:0000313" key="8">
    <source>
        <dbReference type="EMBL" id="QED29477.1"/>
    </source>
</evidence>
<dbReference type="PANTHER" id="PTHR43085">
    <property type="entry name" value="HEXOKINASE FAMILY MEMBER"/>
    <property type="match status" value="1"/>
</dbReference>
<evidence type="ECO:0000256" key="2">
    <source>
        <dbReference type="ARBA" id="ARBA00022679"/>
    </source>
</evidence>
<dbReference type="CDD" id="cd01167">
    <property type="entry name" value="bac_FRK"/>
    <property type="match status" value="1"/>
</dbReference>
<dbReference type="PROSITE" id="PS00583">
    <property type="entry name" value="PFKB_KINASES_1"/>
    <property type="match status" value="1"/>
</dbReference>
<dbReference type="KEGG" id="bbae:FRD01_20010"/>
<accession>A0A5B8XW94</accession>
<dbReference type="PROSITE" id="PS00584">
    <property type="entry name" value="PFKB_KINASES_2"/>
    <property type="match status" value="1"/>
</dbReference>
<organism evidence="8 9">
    <name type="scientific">Microvenator marinus</name>
    <dbReference type="NCBI Taxonomy" id="2600177"/>
    <lineage>
        <taxon>Bacteria</taxon>
        <taxon>Deltaproteobacteria</taxon>
        <taxon>Bradymonadales</taxon>
        <taxon>Microvenatoraceae</taxon>
        <taxon>Microvenator</taxon>
    </lineage>
</organism>
<dbReference type="OrthoDB" id="9776822at2"/>
<dbReference type="InterPro" id="IPR002139">
    <property type="entry name" value="Ribo/fructo_kinase"/>
</dbReference>
<dbReference type="InterPro" id="IPR011611">
    <property type="entry name" value="PfkB_dom"/>
</dbReference>
<evidence type="ECO:0000256" key="3">
    <source>
        <dbReference type="ARBA" id="ARBA00022741"/>
    </source>
</evidence>
<dbReference type="InterPro" id="IPR050306">
    <property type="entry name" value="PfkB_Carbo_kinase"/>
</dbReference>
<keyword evidence="4 6" id="KW-0418">Kinase</keyword>
<dbReference type="GO" id="GO:0006000">
    <property type="term" value="P:fructose metabolic process"/>
    <property type="evidence" value="ECO:0007669"/>
    <property type="project" value="UniProtKB-ARBA"/>
</dbReference>
<dbReference type="GO" id="GO:0008865">
    <property type="term" value="F:fructokinase activity"/>
    <property type="evidence" value="ECO:0007669"/>
    <property type="project" value="UniProtKB-ARBA"/>
</dbReference>
<dbReference type="Proteomes" id="UP000321595">
    <property type="component" value="Chromosome"/>
</dbReference>
<dbReference type="RefSeq" id="WP_146962710.1">
    <property type="nucleotide sequence ID" value="NZ_CP042467.1"/>
</dbReference>
<dbReference type="SUPFAM" id="SSF53613">
    <property type="entry name" value="Ribokinase-like"/>
    <property type="match status" value="1"/>
</dbReference>
<evidence type="ECO:0000313" key="9">
    <source>
        <dbReference type="Proteomes" id="UP000321595"/>
    </source>
</evidence>
<reference evidence="8 9" key="1">
    <citation type="submission" date="2019-08" db="EMBL/GenBank/DDBJ databases">
        <authorList>
            <person name="Liang Q."/>
        </authorList>
    </citation>
    <scope>NUCLEOTIDE SEQUENCE [LARGE SCALE GENOMIC DNA]</scope>
    <source>
        <strain evidence="8 9">V1718</strain>
    </source>
</reference>
<feature type="domain" description="Carbohydrate kinase PfkB" evidence="7">
    <location>
        <begin position="5"/>
        <end position="322"/>
    </location>
</feature>
<protein>
    <submittedName>
        <fullName evidence="8">Carbohydrate kinase</fullName>
    </submittedName>
</protein>